<protein>
    <recommendedName>
        <fullName evidence="1">peptide chain release factor N(5)-glutamine methyltransferase</fullName>
        <ecNumber evidence="1">2.1.1.297</ecNumber>
    </recommendedName>
</protein>
<dbReference type="AlphaFoldDB" id="A0A0L0HLF2"/>
<dbReference type="VEuPathDB" id="FungiDB:SPPG_03518"/>
<dbReference type="PROSITE" id="PS00092">
    <property type="entry name" value="N6_MTASE"/>
    <property type="match status" value="1"/>
</dbReference>
<dbReference type="RefSeq" id="XP_016609764.1">
    <property type="nucleotide sequence ID" value="XM_016751781.1"/>
</dbReference>
<dbReference type="InterPro" id="IPR002052">
    <property type="entry name" value="DNA_methylase_N6_adenine_CS"/>
</dbReference>
<comment type="catalytic activity">
    <reaction evidence="5">
        <text>L-glutaminyl-[peptide chain release factor] + S-adenosyl-L-methionine = N(5)-methyl-L-glutaminyl-[peptide chain release factor] + S-adenosyl-L-homocysteine + H(+)</text>
        <dbReference type="Rhea" id="RHEA:42896"/>
        <dbReference type="Rhea" id="RHEA-COMP:10271"/>
        <dbReference type="Rhea" id="RHEA-COMP:10272"/>
        <dbReference type="ChEBI" id="CHEBI:15378"/>
        <dbReference type="ChEBI" id="CHEBI:30011"/>
        <dbReference type="ChEBI" id="CHEBI:57856"/>
        <dbReference type="ChEBI" id="CHEBI:59789"/>
        <dbReference type="ChEBI" id="CHEBI:61891"/>
        <dbReference type="EC" id="2.1.1.297"/>
    </reaction>
</comment>
<organism evidence="7 8">
    <name type="scientific">Spizellomyces punctatus (strain DAOM BR117)</name>
    <dbReference type="NCBI Taxonomy" id="645134"/>
    <lineage>
        <taxon>Eukaryota</taxon>
        <taxon>Fungi</taxon>
        <taxon>Fungi incertae sedis</taxon>
        <taxon>Chytridiomycota</taxon>
        <taxon>Chytridiomycota incertae sedis</taxon>
        <taxon>Chytridiomycetes</taxon>
        <taxon>Spizellomycetales</taxon>
        <taxon>Spizellomycetaceae</taxon>
        <taxon>Spizellomyces</taxon>
    </lineage>
</organism>
<name>A0A0L0HLF2_SPIPD</name>
<dbReference type="InParanoid" id="A0A0L0HLF2"/>
<dbReference type="NCBIfam" id="TIGR00536">
    <property type="entry name" value="hemK_fam"/>
    <property type="match status" value="1"/>
</dbReference>
<proteinExistence type="predicted"/>
<dbReference type="GO" id="GO:0005739">
    <property type="term" value="C:mitochondrion"/>
    <property type="evidence" value="ECO:0007669"/>
    <property type="project" value="TreeGrafter"/>
</dbReference>
<dbReference type="Gene3D" id="3.40.50.150">
    <property type="entry name" value="Vaccinia Virus protein VP39"/>
    <property type="match status" value="1"/>
</dbReference>
<dbReference type="OrthoDB" id="269872at2759"/>
<dbReference type="EC" id="2.1.1.297" evidence="1"/>
<evidence type="ECO:0000256" key="3">
    <source>
        <dbReference type="ARBA" id="ARBA00022679"/>
    </source>
</evidence>
<accession>A0A0L0HLF2</accession>
<dbReference type="GO" id="GO:0032259">
    <property type="term" value="P:methylation"/>
    <property type="evidence" value="ECO:0007669"/>
    <property type="project" value="UniProtKB-KW"/>
</dbReference>
<keyword evidence="8" id="KW-1185">Reference proteome</keyword>
<evidence type="ECO:0000313" key="7">
    <source>
        <dbReference type="EMBL" id="KND01725.1"/>
    </source>
</evidence>
<evidence type="ECO:0000259" key="6">
    <source>
        <dbReference type="Pfam" id="PF05175"/>
    </source>
</evidence>
<dbReference type="InterPro" id="IPR050320">
    <property type="entry name" value="N5-glutamine_MTase"/>
</dbReference>
<dbReference type="PANTHER" id="PTHR18895:SF74">
    <property type="entry name" value="MTRF1L RELEASE FACTOR GLUTAMINE METHYLTRANSFERASE"/>
    <property type="match status" value="1"/>
</dbReference>
<dbReference type="InterPro" id="IPR007848">
    <property type="entry name" value="Small_mtfrase_dom"/>
</dbReference>
<dbReference type="GO" id="GO:0003676">
    <property type="term" value="F:nucleic acid binding"/>
    <property type="evidence" value="ECO:0007669"/>
    <property type="project" value="InterPro"/>
</dbReference>
<keyword evidence="4" id="KW-0949">S-adenosyl-L-methionine</keyword>
<dbReference type="OMA" id="ANTHVNG"/>
<reference evidence="7 8" key="1">
    <citation type="submission" date="2009-08" db="EMBL/GenBank/DDBJ databases">
        <title>The Genome Sequence of Spizellomyces punctatus strain DAOM BR117.</title>
        <authorList>
            <consortium name="The Broad Institute Genome Sequencing Platform"/>
            <person name="Russ C."/>
            <person name="Cuomo C."/>
            <person name="Shea T."/>
            <person name="Young S.K."/>
            <person name="Zeng Q."/>
            <person name="Koehrsen M."/>
            <person name="Haas B."/>
            <person name="Borodovsky M."/>
            <person name="Guigo R."/>
            <person name="Alvarado L."/>
            <person name="Berlin A."/>
            <person name="Bochicchio J."/>
            <person name="Borenstein D."/>
            <person name="Chapman S."/>
            <person name="Chen Z."/>
            <person name="Engels R."/>
            <person name="Freedman E."/>
            <person name="Gellesch M."/>
            <person name="Goldberg J."/>
            <person name="Griggs A."/>
            <person name="Gujja S."/>
            <person name="Heiman D."/>
            <person name="Hepburn T."/>
            <person name="Howarth C."/>
            <person name="Jen D."/>
            <person name="Larson L."/>
            <person name="Lewis B."/>
            <person name="Mehta T."/>
            <person name="Park D."/>
            <person name="Pearson M."/>
            <person name="Roberts A."/>
            <person name="Saif S."/>
            <person name="Shenoy N."/>
            <person name="Sisk P."/>
            <person name="Stolte C."/>
            <person name="Sykes S."/>
            <person name="Thomson T."/>
            <person name="Walk T."/>
            <person name="White J."/>
            <person name="Yandava C."/>
            <person name="Burger G."/>
            <person name="Gray M.W."/>
            <person name="Holland P.W.H."/>
            <person name="King N."/>
            <person name="Lang F.B.F."/>
            <person name="Roger A.J."/>
            <person name="Ruiz-Trillo I."/>
            <person name="Lander E."/>
            <person name="Nusbaum C."/>
        </authorList>
    </citation>
    <scope>NUCLEOTIDE SEQUENCE [LARGE SCALE GENOMIC DNA]</scope>
    <source>
        <strain evidence="7 8">DAOM BR117</strain>
    </source>
</reference>
<dbReference type="EMBL" id="KQ257454">
    <property type="protein sequence ID" value="KND01725.1"/>
    <property type="molecule type" value="Genomic_DNA"/>
</dbReference>
<dbReference type="PANTHER" id="PTHR18895">
    <property type="entry name" value="HEMK METHYLTRANSFERASE"/>
    <property type="match status" value="1"/>
</dbReference>
<dbReference type="CDD" id="cd02440">
    <property type="entry name" value="AdoMet_MTases"/>
    <property type="match status" value="1"/>
</dbReference>
<evidence type="ECO:0000256" key="1">
    <source>
        <dbReference type="ARBA" id="ARBA00012771"/>
    </source>
</evidence>
<evidence type="ECO:0000256" key="4">
    <source>
        <dbReference type="ARBA" id="ARBA00022691"/>
    </source>
</evidence>
<dbReference type="SUPFAM" id="SSF53335">
    <property type="entry name" value="S-adenosyl-L-methionine-dependent methyltransferases"/>
    <property type="match status" value="1"/>
</dbReference>
<dbReference type="GO" id="GO:0102559">
    <property type="term" value="F:peptide chain release factor N(5)-glutamine methyltransferase activity"/>
    <property type="evidence" value="ECO:0007669"/>
    <property type="project" value="UniProtKB-EC"/>
</dbReference>
<dbReference type="Gene3D" id="1.10.8.10">
    <property type="entry name" value="DNA helicase RuvA subunit, C-terminal domain"/>
    <property type="match status" value="1"/>
</dbReference>
<dbReference type="eggNOG" id="KOG2904">
    <property type="taxonomic scope" value="Eukaryota"/>
</dbReference>
<evidence type="ECO:0000313" key="8">
    <source>
        <dbReference type="Proteomes" id="UP000053201"/>
    </source>
</evidence>
<dbReference type="GeneID" id="27687029"/>
<feature type="domain" description="Methyltransferase small" evidence="6">
    <location>
        <begin position="154"/>
        <end position="246"/>
    </location>
</feature>
<sequence>MAVSGLQPGRALYNSLVTRLLPACDNDSQAAARELKWMVEKLHSRRSRSAYYFPRPSRPSPIPTFAPTILERSLSELCTVEEQRRLDQWIYERVEKKRPLQYLLGTQPFCGLELKVRRPTLIPRWETEEWTMKLIDALKPHIATRSSHEKEPFRILDLCTGTGCIAISLAHHLSGIGDVHVTAADISASALRLTRVNARRLDISPSLLDVQWVDVWDDGVVQHLGGHVSRRFDMIVSNPPYVSKQEFLELDEDVKEWEDHCALIADNNGTAFHERIAFVAQRWLLKPASETDSRVPIPRLVTEIGSEQASRVTQIMQNSGFSQICVWRDLAKAARCVVGY</sequence>
<dbReference type="FunCoup" id="A0A0L0HLF2">
    <property type="interactions" value="8"/>
</dbReference>
<keyword evidence="3 7" id="KW-0808">Transferase</keyword>
<dbReference type="InterPro" id="IPR029063">
    <property type="entry name" value="SAM-dependent_MTases_sf"/>
</dbReference>
<dbReference type="Pfam" id="PF05175">
    <property type="entry name" value="MTS"/>
    <property type="match status" value="1"/>
</dbReference>
<gene>
    <name evidence="7" type="ORF">SPPG_03518</name>
</gene>
<dbReference type="STRING" id="645134.A0A0L0HLF2"/>
<evidence type="ECO:0000256" key="5">
    <source>
        <dbReference type="ARBA" id="ARBA00048391"/>
    </source>
</evidence>
<dbReference type="Proteomes" id="UP000053201">
    <property type="component" value="Unassembled WGS sequence"/>
</dbReference>
<dbReference type="InterPro" id="IPR004556">
    <property type="entry name" value="HemK-like"/>
</dbReference>
<keyword evidence="2 7" id="KW-0489">Methyltransferase</keyword>
<evidence type="ECO:0000256" key="2">
    <source>
        <dbReference type="ARBA" id="ARBA00022603"/>
    </source>
</evidence>